<keyword evidence="7" id="KW-1185">Reference proteome</keyword>
<sequence length="277" mass="31223">MTDPVRPSGTGPSRTVLRSSRSRLSIQALIMNLTVYPLLILQTLFFILLAPLVLPLAKFLAGRDVGRTVRYFIWVYGRIWMVIMSPFVRFETDGLSADRFPVPCIIVVNHLSFFDIFCMGALPFSNVAFTVRKWPFRMFWYAPFMRLAGYVDMESLGVDRAMRRCSALLSQGVSLMFFPEGHRSRDGELGRFYSGAFKLAVQTDTPLVPVCISGTDQLLPPGRFFMAPATVRMQALGSIEPSGFSGESDHVALRKQVKERIDQALADMRRCSQESNK</sequence>
<dbReference type="Pfam" id="PF01553">
    <property type="entry name" value="Acyltransferase"/>
    <property type="match status" value="1"/>
</dbReference>
<dbReference type="AlphaFoldDB" id="D6SS10"/>
<dbReference type="PANTHER" id="PTHR10434:SF11">
    <property type="entry name" value="1-ACYL-SN-GLYCEROL-3-PHOSPHATE ACYLTRANSFERASE"/>
    <property type="match status" value="1"/>
</dbReference>
<dbReference type="Proteomes" id="UP000005496">
    <property type="component" value="Unassembled WGS sequence"/>
</dbReference>
<evidence type="ECO:0000256" key="3">
    <source>
        <dbReference type="ARBA" id="ARBA00023315"/>
    </source>
</evidence>
<accession>D6SS10</accession>
<dbReference type="EMBL" id="ACJN02000003">
    <property type="protein sequence ID" value="EFI33476.1"/>
    <property type="molecule type" value="Genomic_DNA"/>
</dbReference>
<dbReference type="GO" id="GO:0006654">
    <property type="term" value="P:phosphatidic acid biosynthetic process"/>
    <property type="evidence" value="ECO:0007669"/>
    <property type="project" value="TreeGrafter"/>
</dbReference>
<evidence type="ECO:0000259" key="5">
    <source>
        <dbReference type="SMART" id="SM00563"/>
    </source>
</evidence>
<feature type="transmembrane region" description="Helical" evidence="4">
    <location>
        <begin position="35"/>
        <end position="57"/>
    </location>
</feature>
<dbReference type="SMART" id="SM00563">
    <property type="entry name" value="PlsC"/>
    <property type="match status" value="1"/>
</dbReference>
<feature type="domain" description="Phospholipid/glycerol acyltransferase" evidence="5">
    <location>
        <begin position="104"/>
        <end position="215"/>
    </location>
</feature>
<organism evidence="6 7">
    <name type="scientific">Desulfonatronospira thiodismutans ASO3-1</name>
    <dbReference type="NCBI Taxonomy" id="555779"/>
    <lineage>
        <taxon>Bacteria</taxon>
        <taxon>Pseudomonadati</taxon>
        <taxon>Thermodesulfobacteriota</taxon>
        <taxon>Desulfovibrionia</taxon>
        <taxon>Desulfovibrionales</taxon>
        <taxon>Desulfonatronovibrionaceae</taxon>
        <taxon>Desulfonatronospira</taxon>
    </lineage>
</organism>
<keyword evidence="4" id="KW-1133">Transmembrane helix</keyword>
<feature type="transmembrane region" description="Helical" evidence="4">
    <location>
        <begin position="100"/>
        <end position="129"/>
    </location>
</feature>
<comment type="caution">
    <text evidence="6">The sequence shown here is derived from an EMBL/GenBank/DDBJ whole genome shotgun (WGS) entry which is preliminary data.</text>
</comment>
<evidence type="ECO:0000256" key="1">
    <source>
        <dbReference type="ARBA" id="ARBA00005189"/>
    </source>
</evidence>
<dbReference type="OrthoDB" id="9809618at2"/>
<dbReference type="PANTHER" id="PTHR10434">
    <property type="entry name" value="1-ACYL-SN-GLYCEROL-3-PHOSPHATE ACYLTRANSFERASE"/>
    <property type="match status" value="1"/>
</dbReference>
<evidence type="ECO:0000256" key="4">
    <source>
        <dbReference type="SAM" id="Phobius"/>
    </source>
</evidence>
<reference evidence="6" key="1">
    <citation type="submission" date="2010-05" db="EMBL/GenBank/DDBJ databases">
        <title>The draft genome of Desulfonatronospira thiodismutans ASO3-1.</title>
        <authorList>
            <consortium name="US DOE Joint Genome Institute (JGI-PGF)"/>
            <person name="Lucas S."/>
            <person name="Copeland A."/>
            <person name="Lapidus A."/>
            <person name="Cheng J.-F."/>
            <person name="Bruce D."/>
            <person name="Goodwin L."/>
            <person name="Pitluck S."/>
            <person name="Chertkov O."/>
            <person name="Brettin T."/>
            <person name="Detter J.C."/>
            <person name="Han C."/>
            <person name="Land M.L."/>
            <person name="Hauser L."/>
            <person name="Kyrpides N."/>
            <person name="Mikhailova N."/>
            <person name="Muyzer G."/>
            <person name="Woyke T."/>
        </authorList>
    </citation>
    <scope>NUCLEOTIDE SEQUENCE [LARGE SCALE GENOMIC DNA]</scope>
    <source>
        <strain evidence="6">ASO3-1</strain>
    </source>
</reference>
<evidence type="ECO:0000313" key="7">
    <source>
        <dbReference type="Proteomes" id="UP000005496"/>
    </source>
</evidence>
<dbReference type="eggNOG" id="COG0204">
    <property type="taxonomic scope" value="Bacteria"/>
</dbReference>
<dbReference type="CDD" id="cd07989">
    <property type="entry name" value="LPLAT_AGPAT-like"/>
    <property type="match status" value="1"/>
</dbReference>
<evidence type="ECO:0000313" key="6">
    <source>
        <dbReference type="EMBL" id="EFI33476.1"/>
    </source>
</evidence>
<comment type="pathway">
    <text evidence="1">Lipid metabolism.</text>
</comment>
<dbReference type="RefSeq" id="WP_008870828.1">
    <property type="nucleotide sequence ID" value="NZ_ACJN02000003.1"/>
</dbReference>
<protein>
    <submittedName>
        <fullName evidence="6">Phospholipid/glycerol acyltransferase</fullName>
    </submittedName>
</protein>
<name>D6SS10_9BACT</name>
<evidence type="ECO:0000256" key="2">
    <source>
        <dbReference type="ARBA" id="ARBA00022679"/>
    </source>
</evidence>
<dbReference type="SUPFAM" id="SSF69593">
    <property type="entry name" value="Glycerol-3-phosphate (1)-acyltransferase"/>
    <property type="match status" value="1"/>
</dbReference>
<feature type="transmembrane region" description="Helical" evidence="4">
    <location>
        <begin position="69"/>
        <end position="88"/>
    </location>
</feature>
<dbReference type="GO" id="GO:0003841">
    <property type="term" value="F:1-acylglycerol-3-phosphate O-acyltransferase activity"/>
    <property type="evidence" value="ECO:0007669"/>
    <property type="project" value="TreeGrafter"/>
</dbReference>
<proteinExistence type="predicted"/>
<keyword evidence="4" id="KW-0812">Transmembrane</keyword>
<gene>
    <name evidence="6" type="ORF">Dthio_PD0810</name>
</gene>
<dbReference type="InterPro" id="IPR002123">
    <property type="entry name" value="Plipid/glycerol_acylTrfase"/>
</dbReference>
<keyword evidence="3 6" id="KW-0012">Acyltransferase</keyword>
<keyword evidence="4" id="KW-0472">Membrane</keyword>
<keyword evidence="2" id="KW-0808">Transferase</keyword>